<accession>A0A645EYL6</accession>
<dbReference type="InterPro" id="IPR023799">
    <property type="entry name" value="RbfA_dom_sf"/>
</dbReference>
<organism evidence="1">
    <name type="scientific">bioreactor metagenome</name>
    <dbReference type="NCBI Taxonomy" id="1076179"/>
    <lineage>
        <taxon>unclassified sequences</taxon>
        <taxon>metagenomes</taxon>
        <taxon>ecological metagenomes</taxon>
    </lineage>
</organism>
<gene>
    <name evidence="1" type="primary">rbfA_46</name>
    <name evidence="1" type="ORF">SDC9_152755</name>
</gene>
<dbReference type="AlphaFoldDB" id="A0A645EYL6"/>
<proteinExistence type="inferred from homology"/>
<evidence type="ECO:0000313" key="1">
    <source>
        <dbReference type="EMBL" id="MPN05504.1"/>
    </source>
</evidence>
<reference evidence="1" key="1">
    <citation type="submission" date="2019-08" db="EMBL/GenBank/DDBJ databases">
        <authorList>
            <person name="Kucharzyk K."/>
            <person name="Murdoch R.W."/>
            <person name="Higgins S."/>
            <person name="Loffler F."/>
        </authorList>
    </citation>
    <scope>NUCLEOTIDE SEQUENCE</scope>
</reference>
<dbReference type="InterPro" id="IPR000238">
    <property type="entry name" value="RbfA"/>
</dbReference>
<sequence>MLPERKVGAMTSHRKDRVAEEIKRELSEIIREDMKDPRVKSGLVSVTHVEVSRDISTATIYLSCLGNTEEQAHIVKAFKQAVGFIRGELANRLNLRFTPELTFRSDNSIQVGARINELLNQQAREGKES</sequence>
<dbReference type="InterPro" id="IPR015946">
    <property type="entry name" value="KH_dom-like_a/b"/>
</dbReference>
<dbReference type="PROSITE" id="PS01319">
    <property type="entry name" value="RBFA"/>
    <property type="match status" value="1"/>
</dbReference>
<dbReference type="GO" id="GO:0006364">
    <property type="term" value="P:rRNA processing"/>
    <property type="evidence" value="ECO:0007669"/>
    <property type="project" value="InterPro"/>
</dbReference>
<dbReference type="SUPFAM" id="SSF89919">
    <property type="entry name" value="Ribosome-binding factor A, RbfA"/>
    <property type="match status" value="1"/>
</dbReference>
<dbReference type="HAMAP" id="MF_00003">
    <property type="entry name" value="RbfA"/>
    <property type="match status" value="1"/>
</dbReference>
<dbReference type="GO" id="GO:0005829">
    <property type="term" value="C:cytosol"/>
    <property type="evidence" value="ECO:0007669"/>
    <property type="project" value="TreeGrafter"/>
</dbReference>
<name>A0A645EYL6_9ZZZZ</name>
<dbReference type="PANTHER" id="PTHR33515">
    <property type="entry name" value="RIBOSOME-BINDING FACTOR A, CHLOROPLASTIC-RELATED"/>
    <property type="match status" value="1"/>
</dbReference>
<protein>
    <submittedName>
        <fullName evidence="1">Ribosome-binding factor A</fullName>
    </submittedName>
</protein>
<dbReference type="PANTHER" id="PTHR33515:SF1">
    <property type="entry name" value="RIBOSOME-BINDING FACTOR A, CHLOROPLASTIC-RELATED"/>
    <property type="match status" value="1"/>
</dbReference>
<comment type="caution">
    <text evidence="1">The sequence shown here is derived from an EMBL/GenBank/DDBJ whole genome shotgun (WGS) entry which is preliminary data.</text>
</comment>
<dbReference type="Pfam" id="PF02033">
    <property type="entry name" value="RBFA"/>
    <property type="match status" value="1"/>
</dbReference>
<dbReference type="Gene3D" id="3.30.300.20">
    <property type="match status" value="1"/>
</dbReference>
<dbReference type="NCBIfam" id="TIGR00082">
    <property type="entry name" value="rbfA"/>
    <property type="match status" value="1"/>
</dbReference>
<dbReference type="InterPro" id="IPR020053">
    <property type="entry name" value="Ribosome-bd_factorA_CS"/>
</dbReference>
<dbReference type="EMBL" id="VSSQ01051403">
    <property type="protein sequence ID" value="MPN05504.1"/>
    <property type="molecule type" value="Genomic_DNA"/>
</dbReference>
<dbReference type="GO" id="GO:0043024">
    <property type="term" value="F:ribosomal small subunit binding"/>
    <property type="evidence" value="ECO:0007669"/>
    <property type="project" value="TreeGrafter"/>
</dbReference>